<evidence type="ECO:0000313" key="4">
    <source>
        <dbReference type="Proteomes" id="UP001175226"/>
    </source>
</evidence>
<name>A0AA39MP39_9AGAR</name>
<keyword evidence="1" id="KW-0696">RNA-directed RNA polymerase</keyword>
<dbReference type="GO" id="GO:0003723">
    <property type="term" value="F:RNA binding"/>
    <property type="evidence" value="ECO:0007669"/>
    <property type="project" value="UniProtKB-KW"/>
</dbReference>
<comment type="caution">
    <text evidence="3">The sequence shown here is derived from an EMBL/GenBank/DDBJ whole genome shotgun (WGS) entry which is preliminary data.</text>
</comment>
<accession>A0AA39MP39</accession>
<dbReference type="AlphaFoldDB" id="A0AA39MP39"/>
<comment type="catalytic activity">
    <reaction evidence="1">
        <text>RNA(n) + a ribonucleoside 5'-triphosphate = RNA(n+1) + diphosphate</text>
        <dbReference type="Rhea" id="RHEA:21248"/>
        <dbReference type="Rhea" id="RHEA-COMP:14527"/>
        <dbReference type="Rhea" id="RHEA-COMP:17342"/>
        <dbReference type="ChEBI" id="CHEBI:33019"/>
        <dbReference type="ChEBI" id="CHEBI:61557"/>
        <dbReference type="ChEBI" id="CHEBI:140395"/>
        <dbReference type="EC" id="2.7.7.48"/>
    </reaction>
</comment>
<keyword evidence="1" id="KW-0808">Transferase</keyword>
<dbReference type="PANTHER" id="PTHR23079:SF55">
    <property type="entry name" value="RNA-DIRECTED RNA POLYMERASE"/>
    <property type="match status" value="1"/>
</dbReference>
<keyword evidence="1" id="KW-0694">RNA-binding</keyword>
<dbReference type="GO" id="GO:0003968">
    <property type="term" value="F:RNA-directed RNA polymerase activity"/>
    <property type="evidence" value="ECO:0007669"/>
    <property type="project" value="UniProtKB-KW"/>
</dbReference>
<keyword evidence="4" id="KW-1185">Reference proteome</keyword>
<dbReference type="InterPro" id="IPR057596">
    <property type="entry name" value="RDRP_core"/>
</dbReference>
<protein>
    <recommendedName>
        <fullName evidence="1">RNA-dependent RNA polymerase</fullName>
        <ecNumber evidence="1">2.7.7.48</ecNumber>
    </recommendedName>
</protein>
<evidence type="ECO:0000313" key="3">
    <source>
        <dbReference type="EMBL" id="KAK0441886.1"/>
    </source>
</evidence>
<sequence>MNIALNFLPTTVNTWDVTRSLAEVLHSDEFHPVHENERPLNFKVLLNQSKMSDVRNDGTGSLHLPTEAIGRKFLKWAKETPIRIKNKKIKVYAKGTVRDYVALTLQRTPFVNPDIEEEWEDKCRQLDMRIRVDVVQFGAYYRPSYPTSPKQRLASRAYSIEWERDYAVNSAAWLKFEYDHKLIRITVSHSCIYTVFLGNETTETEGQTIAISFSSINKIALGYDGKPYICFDTISPPVFEAIDLHRSLTGDDKIDKNNYKRRVGSLHPGHAAISQYAQHLRLLLYNDPNCDVIEQFKNLCVVAGIATNLIISFTGPWNLEASKQGFFEQKRLWRLRRDIQTFSWPIAFQLELLLHNCLLLTPDVETLIPLVKEACRQHPSQNDDYVGSLLRNYGEALENRDARESPLDCFRRVNREFIYHKQTLSSGHFLCCHVTFAPTRVILEGPYAIQSNRIIRKYAEYEEHFIRVDFRDEDRLSYRWDRAVDGKSFVRERVGPILKEGFELGGRRFEFLAYSSSALREHAVWFINPFRYQDPDTKHIFYVTAEYIRHSIGEFKGTKLMTQPSKWAARIGQAFTATDPSVKVKREEWTEMPDMGTEENLAKGEYLHTDGAGTISKSLGDEIWACLCKGRRDHGENAVQPSVYQIRFLGYKGVVAVDPELDHDPNGIRMKLRPSMKKFEDSRLSEADIEIARAFDRPNTSYLNRPLVMILEDKQVRRDSFQELQDNAVADILTIDDSIKDLNSMLKDHSLGSQYRLSYILDKISTLGFDLDPQGRTPGIDTPFLKQLRQVAKIDLLREIKHSARIPIPGSHLLVGVPDEGPAYEQDGYKNVFTLKQNEIYGQSLTLGACSLVPILFYITACVQKRPGDEPEWIVGPCTISRSPVVHPGDIQQVIGVKPPDNKFCAFSHIRNAVVLPSVGGRSLASKLGGGDLDGDIYDVVPNPDLMPPVINEAASYASAGTKIALDEDGNPRECGVNDIADFIVEYINSDVLGLLSDRLLVIADQSTEGIYDKDCEWLAGLCAQAVDYPKQGIAVDIDNDNLPRTLIRCKPDWHAAEVVDPRSTDYYESTRALGHMFRSIKWTDPEMLPSDTSTSDKHSVSPLSTDTLSMTLRTYIQHQIWPYIEPDGESRETVTLFRQYESELRYICATHTLSNTPGVRLLEAEVVVGTILAKCTQRRWRKDRMWRMRGHASQLVKDIKQSLLCLTGPQLDFKEVIPPETYRDALRLAWDAWDYSLRHSGEFGAKSFGFIALGVIFECLERLNVDIKPGA</sequence>
<dbReference type="GO" id="GO:0030422">
    <property type="term" value="P:siRNA processing"/>
    <property type="evidence" value="ECO:0007669"/>
    <property type="project" value="TreeGrafter"/>
</dbReference>
<keyword evidence="1" id="KW-0548">Nucleotidyltransferase</keyword>
<gene>
    <name evidence="3" type="ORF">EV421DRAFT_2019714</name>
</gene>
<reference evidence="3" key="1">
    <citation type="submission" date="2023-06" db="EMBL/GenBank/DDBJ databases">
        <authorList>
            <consortium name="Lawrence Berkeley National Laboratory"/>
            <person name="Ahrendt S."/>
            <person name="Sahu N."/>
            <person name="Indic B."/>
            <person name="Wong-Bajracharya J."/>
            <person name="Merenyi Z."/>
            <person name="Ke H.-M."/>
            <person name="Monk M."/>
            <person name="Kocsube S."/>
            <person name="Drula E."/>
            <person name="Lipzen A."/>
            <person name="Balint B."/>
            <person name="Henrissat B."/>
            <person name="Andreopoulos B."/>
            <person name="Martin F.M."/>
            <person name="Harder C.B."/>
            <person name="Rigling D."/>
            <person name="Ford K.L."/>
            <person name="Foster G.D."/>
            <person name="Pangilinan J."/>
            <person name="Papanicolaou A."/>
            <person name="Barry K."/>
            <person name="LaButti K."/>
            <person name="Viragh M."/>
            <person name="Koriabine M."/>
            <person name="Yan M."/>
            <person name="Riley R."/>
            <person name="Champramary S."/>
            <person name="Plett K.L."/>
            <person name="Tsai I.J."/>
            <person name="Slot J."/>
            <person name="Sipos G."/>
            <person name="Plett J."/>
            <person name="Nagy L.G."/>
            <person name="Grigoriev I.V."/>
        </authorList>
    </citation>
    <scope>NUCLEOTIDE SEQUENCE</scope>
    <source>
        <strain evidence="3">FPL87.14</strain>
    </source>
</reference>
<dbReference type="EC" id="2.7.7.48" evidence="1"/>
<evidence type="ECO:0000256" key="1">
    <source>
        <dbReference type="RuleBase" id="RU363098"/>
    </source>
</evidence>
<organism evidence="3 4">
    <name type="scientific">Armillaria borealis</name>
    <dbReference type="NCBI Taxonomy" id="47425"/>
    <lineage>
        <taxon>Eukaryota</taxon>
        <taxon>Fungi</taxon>
        <taxon>Dikarya</taxon>
        <taxon>Basidiomycota</taxon>
        <taxon>Agaricomycotina</taxon>
        <taxon>Agaricomycetes</taxon>
        <taxon>Agaricomycetidae</taxon>
        <taxon>Agaricales</taxon>
        <taxon>Marasmiineae</taxon>
        <taxon>Physalacriaceae</taxon>
        <taxon>Armillaria</taxon>
    </lineage>
</organism>
<proteinExistence type="inferred from homology"/>
<evidence type="ECO:0000259" key="2">
    <source>
        <dbReference type="Pfam" id="PF05183"/>
    </source>
</evidence>
<dbReference type="GO" id="GO:0031380">
    <property type="term" value="C:nuclear RNA-directed RNA polymerase complex"/>
    <property type="evidence" value="ECO:0007669"/>
    <property type="project" value="TreeGrafter"/>
</dbReference>
<dbReference type="Proteomes" id="UP001175226">
    <property type="component" value="Unassembled WGS sequence"/>
</dbReference>
<comment type="similarity">
    <text evidence="1">Belongs to the RdRP family.</text>
</comment>
<dbReference type="Pfam" id="PF05183">
    <property type="entry name" value="RdRP"/>
    <property type="match status" value="1"/>
</dbReference>
<dbReference type="InterPro" id="IPR007855">
    <property type="entry name" value="RDRP"/>
</dbReference>
<dbReference type="PANTHER" id="PTHR23079">
    <property type="entry name" value="RNA-DEPENDENT RNA POLYMERASE"/>
    <property type="match status" value="1"/>
</dbReference>
<feature type="domain" description="RDRP core" evidence="2">
    <location>
        <begin position="437"/>
        <end position="1081"/>
    </location>
</feature>
<dbReference type="EMBL" id="JAUEPT010000028">
    <property type="protein sequence ID" value="KAK0441886.1"/>
    <property type="molecule type" value="Genomic_DNA"/>
</dbReference>